<keyword evidence="6" id="KW-0131">Cell cycle</keyword>
<dbReference type="PANTHER" id="PTHR15492:SF1">
    <property type="entry name" value="CYCLIN-D1-BINDING PROTEIN 1"/>
    <property type="match status" value="1"/>
</dbReference>
<keyword evidence="7" id="KW-0175">Coiled coil</keyword>
<evidence type="ECO:0000259" key="9">
    <source>
        <dbReference type="Pfam" id="PF13324"/>
    </source>
</evidence>
<comment type="caution">
    <text evidence="11">The sequence shown here is derived from an EMBL/GenBank/DDBJ whole genome shotgun (WGS) entry which is preliminary data.</text>
</comment>
<dbReference type="AlphaFoldDB" id="A0A498HHM1"/>
<evidence type="ECO:0000256" key="3">
    <source>
        <dbReference type="ARBA" id="ARBA00008940"/>
    </source>
</evidence>
<evidence type="ECO:0000256" key="2">
    <source>
        <dbReference type="ARBA" id="ARBA00004496"/>
    </source>
</evidence>
<feature type="coiled-coil region" evidence="7">
    <location>
        <begin position="311"/>
        <end position="345"/>
    </location>
</feature>
<feature type="compositionally biased region" description="Acidic residues" evidence="8">
    <location>
        <begin position="201"/>
        <end position="214"/>
    </location>
</feature>
<evidence type="ECO:0000313" key="12">
    <source>
        <dbReference type="Proteomes" id="UP000290289"/>
    </source>
</evidence>
<evidence type="ECO:0000313" key="11">
    <source>
        <dbReference type="EMBL" id="RXH70230.1"/>
    </source>
</evidence>
<name>A0A498HHM1_MALDO</name>
<evidence type="ECO:0000256" key="8">
    <source>
        <dbReference type="SAM" id="MobiDB-lite"/>
    </source>
</evidence>
<protein>
    <recommendedName>
        <fullName evidence="13">Cyclin-D1-binding protein 1</fullName>
    </recommendedName>
</protein>
<feature type="compositionally biased region" description="Polar residues" evidence="8">
    <location>
        <begin position="189"/>
        <end position="199"/>
    </location>
</feature>
<evidence type="ECO:0000256" key="5">
    <source>
        <dbReference type="ARBA" id="ARBA00023242"/>
    </source>
</evidence>
<dbReference type="Gene3D" id="1.20.1420.10">
    <property type="entry name" value="Talin, central domain"/>
    <property type="match status" value="1"/>
</dbReference>
<accession>A0A498HHM1</accession>
<dbReference type="EMBL" id="RDQH01000342">
    <property type="protein sequence ID" value="RXH70230.1"/>
    <property type="molecule type" value="Genomic_DNA"/>
</dbReference>
<dbReference type="InterPro" id="IPR049317">
    <property type="entry name" value="GCIP-like_N"/>
</dbReference>
<evidence type="ECO:0000256" key="4">
    <source>
        <dbReference type="ARBA" id="ARBA00022490"/>
    </source>
</evidence>
<comment type="similarity">
    <text evidence="3">Belongs to the CCNDBP1 family.</text>
</comment>
<dbReference type="InterPro" id="IPR049318">
    <property type="entry name" value="GCIP_C"/>
</dbReference>
<proteinExistence type="inferred from homology"/>
<dbReference type="OrthoDB" id="41588at2759"/>
<gene>
    <name evidence="11" type="ORF">DVH24_007486</name>
</gene>
<evidence type="ECO:0000256" key="6">
    <source>
        <dbReference type="ARBA" id="ARBA00023306"/>
    </source>
</evidence>
<dbReference type="Gene3D" id="1.20.1410.10">
    <property type="entry name" value="I/LWEQ domain"/>
    <property type="match status" value="1"/>
</dbReference>
<evidence type="ECO:0000259" key="10">
    <source>
        <dbReference type="Pfam" id="PF20936"/>
    </source>
</evidence>
<keyword evidence="4" id="KW-0963">Cytoplasm</keyword>
<sequence length="365" mass="39594">MGRAERDQLTRTLNHHLNTVHETFQVLDQTAPSTLEKVSWVEVTKMGDQVSKQATIFGMLWTGGETPQVRALEENMVSYFNTLQGFLLLSHGSTVGAGPTLASCVHTSVKQVVDTSFKLWKESISLYGARNKDGKLSIPQWVGAVWEACSALKMTPATNITAIGRAMTKVAVSVKDVLREMKELKPASSDPTDGSSIEPSTEAEIEPDDDEISSDGDLGNDLSPEEMRVSQLAIAVVSEALVVIKELIRTISGLLKLENPNGGSNLVDSLEKLLKMCKEIGIQIDELGACLYPPQEVPAIKAASEKISSFVDDMQSELQNLNGNLEAFSQACNCLKSSLRQLESEVASPNTVDLETSVQNIDLNS</sequence>
<dbReference type="PANTHER" id="PTHR15492">
    <property type="entry name" value="CYCLIN D1-BINDING PROTEIN 1"/>
    <property type="match status" value="1"/>
</dbReference>
<keyword evidence="12" id="KW-1185">Reference proteome</keyword>
<dbReference type="GO" id="GO:0005737">
    <property type="term" value="C:cytoplasm"/>
    <property type="evidence" value="ECO:0007669"/>
    <property type="project" value="UniProtKB-SubCell"/>
</dbReference>
<dbReference type="Pfam" id="PF13324">
    <property type="entry name" value="GCIP_N"/>
    <property type="match status" value="1"/>
</dbReference>
<dbReference type="Pfam" id="PF20936">
    <property type="entry name" value="GCIP_C"/>
    <property type="match status" value="1"/>
</dbReference>
<feature type="region of interest" description="Disordered" evidence="8">
    <location>
        <begin position="182"/>
        <end position="221"/>
    </location>
</feature>
<evidence type="ECO:0000256" key="7">
    <source>
        <dbReference type="SAM" id="Coils"/>
    </source>
</evidence>
<evidence type="ECO:0008006" key="13">
    <source>
        <dbReference type="Google" id="ProtNLM"/>
    </source>
</evidence>
<dbReference type="Proteomes" id="UP000290289">
    <property type="component" value="Chromosome 16"/>
</dbReference>
<keyword evidence="5" id="KW-0539">Nucleus</keyword>
<feature type="domain" description="Cyclin-D1-binding protein 1-like N-terminal" evidence="9">
    <location>
        <begin position="42"/>
        <end position="186"/>
    </location>
</feature>
<comment type="subcellular location">
    <subcellularLocation>
        <location evidence="2">Cytoplasm</location>
    </subcellularLocation>
    <subcellularLocation>
        <location evidence="1">Nucleus</location>
    </subcellularLocation>
</comment>
<dbReference type="KEGG" id="mdm:103402636"/>
<evidence type="ECO:0000256" key="1">
    <source>
        <dbReference type="ARBA" id="ARBA00004123"/>
    </source>
</evidence>
<feature type="domain" description="Cyclin-D1-binding protein 1-like C-terminal" evidence="10">
    <location>
        <begin position="208"/>
        <end position="315"/>
    </location>
</feature>
<dbReference type="SMR" id="A0A498HHM1"/>
<dbReference type="InterPro" id="IPR026907">
    <property type="entry name" value="GCIP-like"/>
</dbReference>
<dbReference type="GO" id="GO:0005634">
    <property type="term" value="C:nucleus"/>
    <property type="evidence" value="ECO:0007669"/>
    <property type="project" value="UniProtKB-SubCell"/>
</dbReference>
<reference evidence="11 12" key="1">
    <citation type="submission" date="2018-10" db="EMBL/GenBank/DDBJ databases">
        <title>A high-quality apple genome assembly.</title>
        <authorList>
            <person name="Hu J."/>
        </authorList>
    </citation>
    <scope>NUCLEOTIDE SEQUENCE [LARGE SCALE GENOMIC DNA]</scope>
    <source>
        <strain evidence="12">cv. HFTH1</strain>
        <tissue evidence="11">Young leaf</tissue>
    </source>
</reference>
<organism evidence="11 12">
    <name type="scientific">Malus domestica</name>
    <name type="common">Apple</name>
    <name type="synonym">Pyrus malus</name>
    <dbReference type="NCBI Taxonomy" id="3750"/>
    <lineage>
        <taxon>Eukaryota</taxon>
        <taxon>Viridiplantae</taxon>
        <taxon>Streptophyta</taxon>
        <taxon>Embryophyta</taxon>
        <taxon>Tracheophyta</taxon>
        <taxon>Spermatophyta</taxon>
        <taxon>Magnoliopsida</taxon>
        <taxon>eudicotyledons</taxon>
        <taxon>Gunneridae</taxon>
        <taxon>Pentapetalae</taxon>
        <taxon>rosids</taxon>
        <taxon>fabids</taxon>
        <taxon>Rosales</taxon>
        <taxon>Rosaceae</taxon>
        <taxon>Amygdaloideae</taxon>
        <taxon>Maleae</taxon>
        <taxon>Malus</taxon>
    </lineage>
</organism>